<dbReference type="EMBL" id="BMXA01000003">
    <property type="protein sequence ID" value="GHA12456.1"/>
    <property type="molecule type" value="Genomic_DNA"/>
</dbReference>
<sequence>MQAQAIYYPDFRVVSVISPKIYLQHPDDALTQHEGLDIINCHDAATLDQLFRERVRRSPNKVAYEQFSPTEARWVPHTWSQIATQVERWQVAFRDAGLSKGDRVGICYRNSIEWVIFDQAALRLGLVVVPLYTADRADNVAYVIGNAGARLVLFETQQVWDSVAATDEDVSCVETVLVMDGEATGKAHLVGDWLPEHGSHLERGMAEPDDLASIVYTSGTTGRPKGVMLSHRNMLSNAYSGMRSVALTPHDHLLSFLPLSHTLERTVGYYAALMSAAKVSFNRSIPELADDLQVCQPTVLISVPRIFERVHNKIYSGLADRSRFAQWLFDTAIEVGWRRFEHQQGLRGWHPSLLLHALTDRLVARKVRAQLGGKLRYVIVGGAPLSTSVAKTFISLGVTLLQGYGLTESSPVVSVNTLERNRPDSIGMLLRGVAAKLMEGNELWVRGENVMMGYWSNPEATRQVIVNDGDERWLRTGDCASIDVDGFVRITGRIKDILVLANGEKVPPSDIESAIKRDPLFEQVLVLGEGKSFLTALVCLSADLSVALCDDRGWDSNNWQTPEQQEYLVQKIAAQMEDFPGYAKVRKVAVSDSEWTVDNGLLTPTLKVKRVAVMREFSDQIDALYSGHGVHGA</sequence>
<dbReference type="Proteomes" id="UP000614811">
    <property type="component" value="Unassembled WGS sequence"/>
</dbReference>
<dbReference type="InterPro" id="IPR000873">
    <property type="entry name" value="AMP-dep_synth/lig_dom"/>
</dbReference>
<accession>A0A918VNG1</accession>
<name>A0A918VNG1_9GAMM</name>
<dbReference type="InterPro" id="IPR042099">
    <property type="entry name" value="ANL_N_sf"/>
</dbReference>
<dbReference type="InterPro" id="IPR020845">
    <property type="entry name" value="AMP-binding_CS"/>
</dbReference>
<evidence type="ECO:0000313" key="5">
    <source>
        <dbReference type="Proteomes" id="UP000614811"/>
    </source>
</evidence>
<keyword evidence="5" id="KW-1185">Reference proteome</keyword>
<evidence type="ECO:0000256" key="2">
    <source>
        <dbReference type="ARBA" id="ARBA00022840"/>
    </source>
</evidence>
<reference evidence="4" key="1">
    <citation type="journal article" date="2014" name="Int. J. Syst. Evol. Microbiol.">
        <title>Complete genome sequence of Corynebacterium casei LMG S-19264T (=DSM 44701T), isolated from a smear-ripened cheese.</title>
        <authorList>
            <consortium name="US DOE Joint Genome Institute (JGI-PGF)"/>
            <person name="Walter F."/>
            <person name="Albersmeier A."/>
            <person name="Kalinowski J."/>
            <person name="Ruckert C."/>
        </authorList>
    </citation>
    <scope>NUCLEOTIDE SEQUENCE</scope>
    <source>
        <strain evidence="4">KCTC 12711</strain>
    </source>
</reference>
<dbReference type="Gene3D" id="3.40.50.12780">
    <property type="entry name" value="N-terminal domain of ligase-like"/>
    <property type="match status" value="1"/>
</dbReference>
<dbReference type="SUPFAM" id="SSF56801">
    <property type="entry name" value="Acetyl-CoA synthetase-like"/>
    <property type="match status" value="1"/>
</dbReference>
<reference evidence="4" key="2">
    <citation type="submission" date="2020-09" db="EMBL/GenBank/DDBJ databases">
        <authorList>
            <person name="Sun Q."/>
            <person name="Kim S."/>
        </authorList>
    </citation>
    <scope>NUCLEOTIDE SEQUENCE</scope>
    <source>
        <strain evidence="4">KCTC 12711</strain>
    </source>
</reference>
<dbReference type="PROSITE" id="PS00455">
    <property type="entry name" value="AMP_BINDING"/>
    <property type="match status" value="1"/>
</dbReference>
<dbReference type="GO" id="GO:0005524">
    <property type="term" value="F:ATP binding"/>
    <property type="evidence" value="ECO:0007669"/>
    <property type="project" value="UniProtKB-KW"/>
</dbReference>
<dbReference type="PANTHER" id="PTHR43272">
    <property type="entry name" value="LONG-CHAIN-FATTY-ACID--COA LIGASE"/>
    <property type="match status" value="1"/>
</dbReference>
<dbReference type="GO" id="GO:0016020">
    <property type="term" value="C:membrane"/>
    <property type="evidence" value="ECO:0007669"/>
    <property type="project" value="TreeGrafter"/>
</dbReference>
<dbReference type="Pfam" id="PF00501">
    <property type="entry name" value="AMP-binding"/>
    <property type="match status" value="1"/>
</dbReference>
<dbReference type="PANTHER" id="PTHR43272:SF33">
    <property type="entry name" value="AMP-BINDING DOMAIN-CONTAINING PROTEIN-RELATED"/>
    <property type="match status" value="1"/>
</dbReference>
<dbReference type="Pfam" id="PF23562">
    <property type="entry name" value="AMP-binding_C_3"/>
    <property type="match status" value="1"/>
</dbReference>
<dbReference type="CDD" id="cd05907">
    <property type="entry name" value="VL_LC_FACS_like"/>
    <property type="match status" value="1"/>
</dbReference>
<protein>
    <submittedName>
        <fullName evidence="4">AMP-dependent synthetase</fullName>
    </submittedName>
</protein>
<evidence type="ECO:0000259" key="3">
    <source>
        <dbReference type="Pfam" id="PF00501"/>
    </source>
</evidence>
<proteinExistence type="predicted"/>
<dbReference type="PRINTS" id="PR00154">
    <property type="entry name" value="AMPBINDING"/>
</dbReference>
<keyword evidence="1" id="KW-0547">Nucleotide-binding</keyword>
<evidence type="ECO:0000256" key="1">
    <source>
        <dbReference type="ARBA" id="ARBA00022741"/>
    </source>
</evidence>
<keyword evidence="2" id="KW-0067">ATP-binding</keyword>
<dbReference type="AlphaFoldDB" id="A0A918VNG1"/>
<dbReference type="InterPro" id="IPR020459">
    <property type="entry name" value="AMP-binding"/>
</dbReference>
<evidence type="ECO:0000313" key="4">
    <source>
        <dbReference type="EMBL" id="GHA12456.1"/>
    </source>
</evidence>
<dbReference type="GO" id="GO:0004467">
    <property type="term" value="F:long-chain fatty acid-CoA ligase activity"/>
    <property type="evidence" value="ECO:0007669"/>
    <property type="project" value="TreeGrafter"/>
</dbReference>
<comment type="caution">
    <text evidence="4">The sequence shown here is derived from an EMBL/GenBank/DDBJ whole genome shotgun (WGS) entry which is preliminary data.</text>
</comment>
<gene>
    <name evidence="4" type="ORF">GCM10008090_22940</name>
</gene>
<feature type="domain" description="AMP-dependent synthetase/ligase" evidence="3">
    <location>
        <begin position="51"/>
        <end position="455"/>
    </location>
</feature>
<organism evidence="4 5">
    <name type="scientific">Arenicella chitinivorans</name>
    <dbReference type="NCBI Taxonomy" id="1329800"/>
    <lineage>
        <taxon>Bacteria</taxon>
        <taxon>Pseudomonadati</taxon>
        <taxon>Pseudomonadota</taxon>
        <taxon>Gammaproteobacteria</taxon>
        <taxon>Arenicellales</taxon>
        <taxon>Arenicellaceae</taxon>
        <taxon>Arenicella</taxon>
    </lineage>
</organism>